<dbReference type="Proteomes" id="UP000595254">
    <property type="component" value="Chromosome"/>
</dbReference>
<evidence type="ECO:0000313" key="6">
    <source>
        <dbReference type="EMBL" id="QQT00505.1"/>
    </source>
</evidence>
<dbReference type="InterPro" id="IPR030678">
    <property type="entry name" value="Peptide/Ni-bd"/>
</dbReference>
<dbReference type="KEGG" id="ppsr:I6J18_00700"/>
<name>A0A974S1Q2_PERPY</name>
<keyword evidence="2" id="KW-0813">Transport</keyword>
<dbReference type="GO" id="GO:0015833">
    <property type="term" value="P:peptide transport"/>
    <property type="evidence" value="ECO:0007669"/>
    <property type="project" value="TreeGrafter"/>
</dbReference>
<evidence type="ECO:0000256" key="3">
    <source>
        <dbReference type="ARBA" id="ARBA00022729"/>
    </source>
</evidence>
<dbReference type="PROSITE" id="PS51257">
    <property type="entry name" value="PROKAR_LIPOPROTEIN"/>
    <property type="match status" value="1"/>
</dbReference>
<keyword evidence="3 4" id="KW-0732">Signal</keyword>
<dbReference type="GO" id="GO:0042597">
    <property type="term" value="C:periplasmic space"/>
    <property type="evidence" value="ECO:0007669"/>
    <property type="project" value="UniProtKB-ARBA"/>
</dbReference>
<feature type="chain" id="PRO_5038414845" evidence="4">
    <location>
        <begin position="24"/>
        <end position="539"/>
    </location>
</feature>
<comment type="similarity">
    <text evidence="1">Belongs to the bacterial solute-binding protein 5 family.</text>
</comment>
<accession>A0A974S1Q2</accession>
<keyword evidence="7" id="KW-1185">Reference proteome</keyword>
<evidence type="ECO:0000256" key="4">
    <source>
        <dbReference type="SAM" id="SignalP"/>
    </source>
</evidence>
<dbReference type="PANTHER" id="PTHR30290:SF9">
    <property type="entry name" value="OLIGOPEPTIDE-BINDING PROTEIN APPA"/>
    <property type="match status" value="1"/>
</dbReference>
<dbReference type="Gene3D" id="3.40.190.10">
    <property type="entry name" value="Periplasmic binding protein-like II"/>
    <property type="match status" value="1"/>
</dbReference>
<evidence type="ECO:0000259" key="5">
    <source>
        <dbReference type="Pfam" id="PF00496"/>
    </source>
</evidence>
<evidence type="ECO:0000313" key="7">
    <source>
        <dbReference type="Proteomes" id="UP000595254"/>
    </source>
</evidence>
<feature type="signal peptide" evidence="4">
    <location>
        <begin position="1"/>
        <end position="23"/>
    </location>
</feature>
<organism evidence="6 7">
    <name type="scientific">Peribacillus psychrosaccharolyticus</name>
    <name type="common">Bacillus psychrosaccharolyticus</name>
    <dbReference type="NCBI Taxonomy" id="1407"/>
    <lineage>
        <taxon>Bacteria</taxon>
        <taxon>Bacillati</taxon>
        <taxon>Bacillota</taxon>
        <taxon>Bacilli</taxon>
        <taxon>Bacillales</taxon>
        <taxon>Bacillaceae</taxon>
        <taxon>Peribacillus</taxon>
    </lineage>
</organism>
<dbReference type="PIRSF" id="PIRSF002741">
    <property type="entry name" value="MppA"/>
    <property type="match status" value="1"/>
</dbReference>
<dbReference type="AlphaFoldDB" id="A0A974S1Q2"/>
<dbReference type="Gene3D" id="3.90.76.10">
    <property type="entry name" value="Dipeptide-binding Protein, Domain 1"/>
    <property type="match status" value="1"/>
</dbReference>
<dbReference type="GO" id="GO:0043190">
    <property type="term" value="C:ATP-binding cassette (ABC) transporter complex"/>
    <property type="evidence" value="ECO:0007669"/>
    <property type="project" value="InterPro"/>
</dbReference>
<sequence length="539" mass="60426">MGKLTKITSMLFLAAMIFLTACSKDSGEKASTTGEKDKTMFLGMVNPPILFNPINSSDVASQFAEKFMFDSFLEMTGPQEFAPKLAESFETTDNQTYTITLNKNAKWSDGKPVTADDVAFTFNLVANPVVETVVGGYISMFQGLDENGKLQGGDKEIPSVKIIDEKKIEFKTKTPVDPNMIKEQLGTKFMILPKHALEKIEPAKLSQDPFMQNPTVTNGAYQFVQYKKDQYVEFKQNPDYYQGKVELSKLFIKVMPAANLVAQLQTGELHMNVAGGIGKIVPTDYETVEKIETVKTKTENTFGFQSMMFNTETIKDPKIRKAFAQAVDRQQIVDKLLKGYGEVIDGPYTTINPYLNKDLKTITYDPAAAKKALEEAGWDFEKELNFIVPTGNKVREQAADIITQNLKDAGVKVKMTTFDFPTLMAKGKAGEFDALLMGFTFTLDPDVSSLYTKTGAYNFMSYDNPKSDELLNKGKSEADPEKRKKLYDEVQEIWEEDMPIITLFSDFDFSAVSKKVTNGEPKVFGFHHETFKWNIEGAN</sequence>
<evidence type="ECO:0000256" key="2">
    <source>
        <dbReference type="ARBA" id="ARBA00022448"/>
    </source>
</evidence>
<proteinExistence type="inferred from homology"/>
<dbReference type="Gene3D" id="3.10.105.10">
    <property type="entry name" value="Dipeptide-binding Protein, Domain 3"/>
    <property type="match status" value="1"/>
</dbReference>
<dbReference type="Pfam" id="PF00496">
    <property type="entry name" value="SBP_bac_5"/>
    <property type="match status" value="1"/>
</dbReference>
<dbReference type="GO" id="GO:1904680">
    <property type="term" value="F:peptide transmembrane transporter activity"/>
    <property type="evidence" value="ECO:0007669"/>
    <property type="project" value="TreeGrafter"/>
</dbReference>
<gene>
    <name evidence="6" type="ORF">I6J18_00700</name>
</gene>
<dbReference type="InterPro" id="IPR039424">
    <property type="entry name" value="SBP_5"/>
</dbReference>
<dbReference type="EMBL" id="CP068053">
    <property type="protein sequence ID" value="QQT00505.1"/>
    <property type="molecule type" value="Genomic_DNA"/>
</dbReference>
<dbReference type="InterPro" id="IPR000914">
    <property type="entry name" value="SBP_5_dom"/>
</dbReference>
<dbReference type="RefSeq" id="WP_040375313.1">
    <property type="nucleotide sequence ID" value="NZ_CP068053.1"/>
</dbReference>
<dbReference type="PANTHER" id="PTHR30290">
    <property type="entry name" value="PERIPLASMIC BINDING COMPONENT OF ABC TRANSPORTER"/>
    <property type="match status" value="1"/>
</dbReference>
<dbReference type="SUPFAM" id="SSF53850">
    <property type="entry name" value="Periplasmic binding protein-like II"/>
    <property type="match status" value="1"/>
</dbReference>
<evidence type="ECO:0000256" key="1">
    <source>
        <dbReference type="ARBA" id="ARBA00005695"/>
    </source>
</evidence>
<feature type="domain" description="Solute-binding protein family 5" evidence="5">
    <location>
        <begin position="80"/>
        <end position="457"/>
    </location>
</feature>
<reference evidence="6 7" key="1">
    <citation type="submission" date="2021-01" db="EMBL/GenBank/DDBJ databases">
        <title>FDA dAtabase for Regulatory Grade micrObial Sequences (FDA-ARGOS): Supporting development and validation of Infectious Disease Dx tests.</title>
        <authorList>
            <person name="Nelson B."/>
            <person name="Plummer A."/>
            <person name="Tallon L."/>
            <person name="Sadzewicz L."/>
            <person name="Zhao X."/>
            <person name="Boylan J."/>
            <person name="Ott S."/>
            <person name="Bowen H."/>
            <person name="Vavikolanu K."/>
            <person name="Mehta A."/>
            <person name="Aluvathingal J."/>
            <person name="Nadendla S."/>
            <person name="Myers T."/>
            <person name="Yan Y."/>
            <person name="Sichtig H."/>
        </authorList>
    </citation>
    <scope>NUCLEOTIDE SEQUENCE [LARGE SCALE GENOMIC DNA]</scope>
    <source>
        <strain evidence="6 7">FDAARGOS_1161</strain>
    </source>
</reference>
<protein>
    <submittedName>
        <fullName evidence="6">Oligopeptide-binding protein AppA</fullName>
    </submittedName>
</protein>